<proteinExistence type="predicted"/>
<evidence type="ECO:0000313" key="3">
    <source>
        <dbReference type="Proteomes" id="UP001220324"/>
    </source>
</evidence>
<feature type="transmembrane region" description="Helical" evidence="1">
    <location>
        <begin position="190"/>
        <end position="211"/>
    </location>
</feature>
<comment type="caution">
    <text evidence="2">The sequence shown here is derived from an EMBL/GenBank/DDBJ whole genome shotgun (WGS) entry which is preliminary data.</text>
</comment>
<protein>
    <submittedName>
        <fullName evidence="2">Uncharacterized protein</fullName>
    </submittedName>
</protein>
<keyword evidence="3" id="KW-1185">Reference proteome</keyword>
<sequence length="413" mass="46402">MAESCNFNCSAPQVPYLPDSDISGAGVVVNYVATAALAVLIIFVYYVTIHDPSIDPFNTTRGGALSDRHNPLDDLLLRCLRSGPAYISKHVLGSRQILSPRAWSQLERVLIKVKSIHSGHTSHICLLLMSDLQIVTGFAILLSGFTQFQCGLAALNWRIILDLAWFSCLTHLSCLTMLRRHLYTHTFERAWRLFAMGVLAVLLAVGLLLTANPKWLLLTEDTRATPAVCILGCYLKPGPNKKWVEIIPEEELWNSLEWFWTPIISAIFIVVAFFSRVVRLHMALSVGVNRATQRLNGQMQRLLWVLFRVLCTEGDIYSLKRSLGYRPVFAIVMVLRFVLVSWASFAVEVSWVLTAFLWGTWRLIKDLSPDQNMEALDFSKQAWTFGQIVSVFALAAPLISIVGILEESEFVTS</sequence>
<reference evidence="2 3" key="1">
    <citation type="journal article" date="2023" name="IMA Fungus">
        <title>Comparative genomic study of the Penicillium genus elucidates a diverse pangenome and 15 lateral gene transfer events.</title>
        <authorList>
            <person name="Petersen C."/>
            <person name="Sorensen T."/>
            <person name="Nielsen M.R."/>
            <person name="Sondergaard T.E."/>
            <person name="Sorensen J.L."/>
            <person name="Fitzpatrick D.A."/>
            <person name="Frisvad J.C."/>
            <person name="Nielsen K.L."/>
        </authorList>
    </citation>
    <scope>NUCLEOTIDE SEQUENCE [LARGE SCALE GENOMIC DNA]</scope>
    <source>
        <strain evidence="2 3">IBT 35679</strain>
    </source>
</reference>
<feature type="transmembrane region" description="Helical" evidence="1">
    <location>
        <begin position="124"/>
        <end position="145"/>
    </location>
</feature>
<feature type="transmembrane region" description="Helical" evidence="1">
    <location>
        <begin position="328"/>
        <end position="361"/>
    </location>
</feature>
<keyword evidence="1" id="KW-0812">Transmembrane</keyword>
<keyword evidence="1" id="KW-0472">Membrane</keyword>
<evidence type="ECO:0000256" key="1">
    <source>
        <dbReference type="SAM" id="Phobius"/>
    </source>
</evidence>
<organism evidence="2 3">
    <name type="scientific">Penicillium frequentans</name>
    <dbReference type="NCBI Taxonomy" id="3151616"/>
    <lineage>
        <taxon>Eukaryota</taxon>
        <taxon>Fungi</taxon>
        <taxon>Dikarya</taxon>
        <taxon>Ascomycota</taxon>
        <taxon>Pezizomycotina</taxon>
        <taxon>Eurotiomycetes</taxon>
        <taxon>Eurotiomycetidae</taxon>
        <taxon>Eurotiales</taxon>
        <taxon>Aspergillaceae</taxon>
        <taxon>Penicillium</taxon>
    </lineage>
</organism>
<accession>A0AAD6CHT5</accession>
<dbReference type="AlphaFoldDB" id="A0AAD6CHT5"/>
<feature type="transmembrane region" description="Helical" evidence="1">
    <location>
        <begin position="22"/>
        <end position="47"/>
    </location>
</feature>
<dbReference type="PANTHER" id="PTHR37577:SF1">
    <property type="entry name" value="INTEGRAL MEMBRANE PROTEIN"/>
    <property type="match status" value="1"/>
</dbReference>
<gene>
    <name evidence="2" type="ORF">N7494_010492</name>
</gene>
<dbReference type="InterPro" id="IPR053018">
    <property type="entry name" value="Elsinochrome_Biosynth-Asso"/>
</dbReference>
<feature type="transmembrane region" description="Helical" evidence="1">
    <location>
        <begin position="157"/>
        <end position="178"/>
    </location>
</feature>
<feature type="transmembrane region" description="Helical" evidence="1">
    <location>
        <begin position="381"/>
        <end position="405"/>
    </location>
</feature>
<keyword evidence="1" id="KW-1133">Transmembrane helix</keyword>
<feature type="transmembrane region" description="Helical" evidence="1">
    <location>
        <begin position="258"/>
        <end position="278"/>
    </location>
</feature>
<dbReference type="EMBL" id="JAQIZZ010000008">
    <property type="protein sequence ID" value="KAJ5523842.1"/>
    <property type="molecule type" value="Genomic_DNA"/>
</dbReference>
<dbReference type="Proteomes" id="UP001220324">
    <property type="component" value="Unassembled WGS sequence"/>
</dbReference>
<dbReference type="PANTHER" id="PTHR37577">
    <property type="entry name" value="INTEGRAL MEMBRANE PROTEIN"/>
    <property type="match status" value="1"/>
</dbReference>
<evidence type="ECO:0000313" key="2">
    <source>
        <dbReference type="EMBL" id="KAJ5523842.1"/>
    </source>
</evidence>
<name>A0AAD6CHT5_9EURO</name>